<organism evidence="1 2">
    <name type="scientific">Liparis tanakae</name>
    <name type="common">Tanaka's snailfish</name>
    <dbReference type="NCBI Taxonomy" id="230148"/>
    <lineage>
        <taxon>Eukaryota</taxon>
        <taxon>Metazoa</taxon>
        <taxon>Chordata</taxon>
        <taxon>Craniata</taxon>
        <taxon>Vertebrata</taxon>
        <taxon>Euteleostomi</taxon>
        <taxon>Actinopterygii</taxon>
        <taxon>Neopterygii</taxon>
        <taxon>Teleostei</taxon>
        <taxon>Neoteleostei</taxon>
        <taxon>Acanthomorphata</taxon>
        <taxon>Eupercaria</taxon>
        <taxon>Perciformes</taxon>
        <taxon>Cottioidei</taxon>
        <taxon>Cottales</taxon>
        <taxon>Liparidae</taxon>
        <taxon>Liparis</taxon>
    </lineage>
</organism>
<keyword evidence="2" id="KW-1185">Reference proteome</keyword>
<sequence>MLWQAWPSCRYTLAGQCGSAPVQNSGRSQELLVSRHMVPASLSCGHVQHRELGRTRDLQHHDFQVKGVDFLSGGFAPILP</sequence>
<dbReference type="AlphaFoldDB" id="A0A4Z2GBQ7"/>
<protein>
    <submittedName>
        <fullName evidence="1">Uncharacterized protein</fullName>
    </submittedName>
</protein>
<name>A0A4Z2GBQ7_9TELE</name>
<gene>
    <name evidence="1" type="ORF">EYF80_039471</name>
</gene>
<reference evidence="1 2" key="1">
    <citation type="submission" date="2019-03" db="EMBL/GenBank/DDBJ databases">
        <title>First draft genome of Liparis tanakae, snailfish: a comprehensive survey of snailfish specific genes.</title>
        <authorList>
            <person name="Kim W."/>
            <person name="Song I."/>
            <person name="Jeong J.-H."/>
            <person name="Kim D."/>
            <person name="Kim S."/>
            <person name="Ryu S."/>
            <person name="Song J.Y."/>
            <person name="Lee S.K."/>
        </authorList>
    </citation>
    <scope>NUCLEOTIDE SEQUENCE [LARGE SCALE GENOMIC DNA]</scope>
    <source>
        <tissue evidence="1">Muscle</tissue>
    </source>
</reference>
<dbReference type="Proteomes" id="UP000314294">
    <property type="component" value="Unassembled WGS sequence"/>
</dbReference>
<accession>A0A4Z2GBQ7</accession>
<dbReference type="EMBL" id="SRLO01000621">
    <property type="protein sequence ID" value="TNN50343.1"/>
    <property type="molecule type" value="Genomic_DNA"/>
</dbReference>
<evidence type="ECO:0000313" key="1">
    <source>
        <dbReference type="EMBL" id="TNN50343.1"/>
    </source>
</evidence>
<proteinExistence type="predicted"/>
<comment type="caution">
    <text evidence="1">The sequence shown here is derived from an EMBL/GenBank/DDBJ whole genome shotgun (WGS) entry which is preliminary data.</text>
</comment>
<evidence type="ECO:0000313" key="2">
    <source>
        <dbReference type="Proteomes" id="UP000314294"/>
    </source>
</evidence>